<gene>
    <name evidence="6" type="ORF">CALCODRAFT_467235</name>
</gene>
<dbReference type="PANTHER" id="PTHR47966:SF75">
    <property type="entry name" value="ENDOPEPTIDASE (CTSD), PUTATIVE (AFU_ORTHOLOGUE AFUA_4G07040)-RELATED"/>
    <property type="match status" value="1"/>
</dbReference>
<dbReference type="Pfam" id="PF00026">
    <property type="entry name" value="Asp"/>
    <property type="match status" value="1"/>
</dbReference>
<feature type="domain" description="Peptidase A1" evidence="5">
    <location>
        <begin position="1"/>
        <end position="195"/>
    </location>
</feature>
<evidence type="ECO:0000259" key="5">
    <source>
        <dbReference type="PROSITE" id="PS51767"/>
    </source>
</evidence>
<keyword evidence="4 6" id="KW-0645">Protease</keyword>
<dbReference type="CDD" id="cd05471">
    <property type="entry name" value="pepsin_like"/>
    <property type="match status" value="1"/>
</dbReference>
<dbReference type="PANTHER" id="PTHR47966">
    <property type="entry name" value="BETA-SITE APP-CLEAVING ENZYME, ISOFORM A-RELATED"/>
    <property type="match status" value="1"/>
</dbReference>
<name>A0A165HD87_9BASI</name>
<sequence length="198" mass="21207">MGRPSPAQYLYINGAIPEPVTSIKVPRLADGRNDGEVTFGSLDSTKYVADTLVTLSSDNSGYWRTTVDDVTVAGQSLATLTSKSVIFDTGTSFLNGPLNDVRNIYERIPGAVENPDDSFSIPCDTNAVVAFNFGGRSFAMDSRDLISYPLSTASNLCAATIGVNSGSPAYWTFGDSFLKNAYISYNEKAQTIQLAKLA</sequence>
<keyword evidence="4" id="KW-0378">Hydrolase</keyword>
<accession>A0A165HD87</accession>
<dbReference type="AlphaFoldDB" id="A0A165HD87"/>
<evidence type="ECO:0000313" key="7">
    <source>
        <dbReference type="Proteomes" id="UP000076842"/>
    </source>
</evidence>
<evidence type="ECO:0000256" key="3">
    <source>
        <dbReference type="PIRSR" id="PIRSR601461-2"/>
    </source>
</evidence>
<dbReference type="GO" id="GO:0006508">
    <property type="term" value="P:proteolysis"/>
    <property type="evidence" value="ECO:0007669"/>
    <property type="project" value="UniProtKB-KW"/>
</dbReference>
<dbReference type="PROSITE" id="PS00141">
    <property type="entry name" value="ASP_PROTEASE"/>
    <property type="match status" value="1"/>
</dbReference>
<dbReference type="InterPro" id="IPR001461">
    <property type="entry name" value="Aspartic_peptidase_A1"/>
</dbReference>
<keyword evidence="3" id="KW-1015">Disulfide bond</keyword>
<evidence type="ECO:0000256" key="2">
    <source>
        <dbReference type="ARBA" id="ARBA00022750"/>
    </source>
</evidence>
<dbReference type="InterPro" id="IPR001969">
    <property type="entry name" value="Aspartic_peptidase_AS"/>
</dbReference>
<dbReference type="InterPro" id="IPR033121">
    <property type="entry name" value="PEPTIDASE_A1"/>
</dbReference>
<evidence type="ECO:0000256" key="1">
    <source>
        <dbReference type="ARBA" id="ARBA00007447"/>
    </source>
</evidence>
<dbReference type="PRINTS" id="PR00792">
    <property type="entry name" value="PEPSIN"/>
</dbReference>
<dbReference type="SUPFAM" id="SSF50630">
    <property type="entry name" value="Acid proteases"/>
    <property type="match status" value="1"/>
</dbReference>
<reference evidence="6 7" key="1">
    <citation type="journal article" date="2016" name="Mol. Biol. Evol.">
        <title>Comparative Genomics of Early-Diverging Mushroom-Forming Fungi Provides Insights into the Origins of Lignocellulose Decay Capabilities.</title>
        <authorList>
            <person name="Nagy L.G."/>
            <person name="Riley R."/>
            <person name="Tritt A."/>
            <person name="Adam C."/>
            <person name="Daum C."/>
            <person name="Floudas D."/>
            <person name="Sun H."/>
            <person name="Yadav J.S."/>
            <person name="Pangilinan J."/>
            <person name="Larsson K.H."/>
            <person name="Matsuura K."/>
            <person name="Barry K."/>
            <person name="Labutti K."/>
            <person name="Kuo R."/>
            <person name="Ohm R.A."/>
            <person name="Bhattacharya S.S."/>
            <person name="Shirouzu T."/>
            <person name="Yoshinaga Y."/>
            <person name="Martin F.M."/>
            <person name="Grigoriev I.V."/>
            <person name="Hibbett D.S."/>
        </authorList>
    </citation>
    <scope>NUCLEOTIDE SEQUENCE [LARGE SCALE GENOMIC DNA]</scope>
    <source>
        <strain evidence="6 7">HHB12733</strain>
    </source>
</reference>
<dbReference type="InParanoid" id="A0A165HD87"/>
<proteinExistence type="inferred from homology"/>
<feature type="disulfide bond" evidence="3">
    <location>
        <begin position="123"/>
        <end position="157"/>
    </location>
</feature>
<dbReference type="GO" id="GO:0004190">
    <property type="term" value="F:aspartic-type endopeptidase activity"/>
    <property type="evidence" value="ECO:0007669"/>
    <property type="project" value="UniProtKB-KW"/>
</dbReference>
<comment type="similarity">
    <text evidence="1 4">Belongs to the peptidase A1 family.</text>
</comment>
<dbReference type="EMBL" id="KV423943">
    <property type="protein sequence ID" value="KZT59149.1"/>
    <property type="molecule type" value="Genomic_DNA"/>
</dbReference>
<dbReference type="InterPro" id="IPR034164">
    <property type="entry name" value="Pepsin-like_dom"/>
</dbReference>
<keyword evidence="2 4" id="KW-0064">Aspartyl protease</keyword>
<dbReference type="InterPro" id="IPR021109">
    <property type="entry name" value="Peptidase_aspartic_dom_sf"/>
</dbReference>
<dbReference type="OrthoDB" id="2747330at2759"/>
<protein>
    <submittedName>
        <fullName evidence="6">Acid protease</fullName>
    </submittedName>
</protein>
<keyword evidence="7" id="KW-1185">Reference proteome</keyword>
<dbReference type="STRING" id="1353952.A0A165HD87"/>
<dbReference type="PROSITE" id="PS51767">
    <property type="entry name" value="PEPTIDASE_A1"/>
    <property type="match status" value="1"/>
</dbReference>
<dbReference type="Proteomes" id="UP000076842">
    <property type="component" value="Unassembled WGS sequence"/>
</dbReference>
<organism evidence="6 7">
    <name type="scientific">Calocera cornea HHB12733</name>
    <dbReference type="NCBI Taxonomy" id="1353952"/>
    <lineage>
        <taxon>Eukaryota</taxon>
        <taxon>Fungi</taxon>
        <taxon>Dikarya</taxon>
        <taxon>Basidiomycota</taxon>
        <taxon>Agaricomycotina</taxon>
        <taxon>Dacrymycetes</taxon>
        <taxon>Dacrymycetales</taxon>
        <taxon>Dacrymycetaceae</taxon>
        <taxon>Calocera</taxon>
    </lineage>
</organism>
<evidence type="ECO:0000256" key="4">
    <source>
        <dbReference type="RuleBase" id="RU000454"/>
    </source>
</evidence>
<dbReference type="Gene3D" id="2.40.70.10">
    <property type="entry name" value="Acid Proteases"/>
    <property type="match status" value="1"/>
</dbReference>
<evidence type="ECO:0000313" key="6">
    <source>
        <dbReference type="EMBL" id="KZT59149.1"/>
    </source>
</evidence>